<gene>
    <name evidence="16" type="ORF">CEUTPL_LOCUS12413</name>
</gene>
<dbReference type="PANTHER" id="PTHR15189">
    <property type="entry name" value="BRISC AND BRCA1-A COMPLEX MEMBER 2"/>
    <property type="match status" value="1"/>
</dbReference>
<comment type="subcellular location">
    <subcellularLocation>
        <location evidence="15">Cytoplasm</location>
    </subcellularLocation>
    <subcellularLocation>
        <location evidence="1 15">Nucleus</location>
    </subcellularLocation>
    <text evidence="15">Localizes at sites of DNA damage at double-strand breaks (DSBs).</text>
</comment>
<evidence type="ECO:0000256" key="14">
    <source>
        <dbReference type="ARBA" id="ARBA00025766"/>
    </source>
</evidence>
<keyword evidence="4 15" id="KW-0132">Cell division</keyword>
<keyword evidence="8 15" id="KW-0498">Mitosis</keyword>
<evidence type="ECO:0000256" key="11">
    <source>
        <dbReference type="ARBA" id="ARBA00023204"/>
    </source>
</evidence>
<name>A0A9N9MUV6_9CUCU</name>
<dbReference type="InterPro" id="IPR016135">
    <property type="entry name" value="UBQ-conjugating_enzyme/RWD"/>
</dbReference>
<keyword evidence="10 15" id="KW-0156">Chromatin regulator</keyword>
<accession>A0A9N9MUV6</accession>
<dbReference type="Proteomes" id="UP001152799">
    <property type="component" value="Chromosome 7"/>
</dbReference>
<evidence type="ECO:0000313" key="16">
    <source>
        <dbReference type="EMBL" id="CAG9771991.1"/>
    </source>
</evidence>
<dbReference type="GO" id="GO:0031593">
    <property type="term" value="F:polyubiquitin modification-dependent protein binding"/>
    <property type="evidence" value="ECO:0007669"/>
    <property type="project" value="UniProtKB-UniRule"/>
</dbReference>
<evidence type="ECO:0000256" key="4">
    <source>
        <dbReference type="ARBA" id="ARBA00022618"/>
    </source>
</evidence>
<dbReference type="InterPro" id="IPR010358">
    <property type="entry name" value="BRE"/>
</dbReference>
<keyword evidence="5 15" id="KW-0053">Apoptosis</keyword>
<dbReference type="Pfam" id="PF06113">
    <property type="entry name" value="BRE"/>
    <property type="match status" value="1"/>
</dbReference>
<dbReference type="GO" id="GO:0045739">
    <property type="term" value="P:positive regulation of DNA repair"/>
    <property type="evidence" value="ECO:0007669"/>
    <property type="project" value="UniProtKB-UniRule"/>
</dbReference>
<comment type="domain">
    <text evidence="15">Contains 2 ubiquitin-conjugating enzyme family-like (UEV-like) regions. These regions lack the critical Cys residues required for ubiquitination but retain the ability to bind ubiquitin.</text>
</comment>
<dbReference type="GO" id="GO:0006302">
    <property type="term" value="P:double-strand break repair"/>
    <property type="evidence" value="ECO:0007669"/>
    <property type="project" value="UniProtKB-UniRule"/>
</dbReference>
<keyword evidence="9 15" id="KW-0833">Ubl conjugation pathway</keyword>
<keyword evidence="11 15" id="KW-0234">DNA repair</keyword>
<sequence>MSTLTNAEYSEHLNQNLSILYKYGRTGFSKFQPTDVRFLINKYIETRYNYKTYHLLLEIPYAGRILNWDLIFDPEDLGEVPDFDFNDDSFLRNPDIEYIAKVIPSWDKWDLTNHYSLTNIVNEFLCLYKKTHLDKLIKNNKFANIKNAFEELTKKFGLSSNQLEVHVETIANENNKEEYNLVNFLVNLPVDLSKLPEYCQEDPDNFINPGDDFVHLHIQMKKLDNSLTKIALTLSPRVEQVLGRLDLPKFTKDDTLCTYANAIQNLIELQIKQICRRYNARSMFVLNIVDTFSNNVAEYDATKFYKVAFIYEDKAFENYACLVTVQLGGKFPQERPKVHMNSLYCHENRSCMLAVPFSTYKPQANDVENVIALKMLLKQHAETLQHHKH</sequence>
<dbReference type="GO" id="GO:0070552">
    <property type="term" value="C:BRISC complex"/>
    <property type="evidence" value="ECO:0007669"/>
    <property type="project" value="UniProtKB-UniRule"/>
</dbReference>
<keyword evidence="7 15" id="KW-0227">DNA damage</keyword>
<evidence type="ECO:0000256" key="2">
    <source>
        <dbReference type="ARBA" id="ARBA00019438"/>
    </source>
</evidence>
<dbReference type="GO" id="GO:0005737">
    <property type="term" value="C:cytoplasm"/>
    <property type="evidence" value="ECO:0007669"/>
    <property type="project" value="UniProtKB-SubCell"/>
</dbReference>
<dbReference type="GO" id="GO:0006915">
    <property type="term" value="P:apoptotic process"/>
    <property type="evidence" value="ECO:0007669"/>
    <property type="project" value="UniProtKB-UniRule"/>
</dbReference>
<keyword evidence="3 15" id="KW-0963">Cytoplasm</keyword>
<comment type="function">
    <text evidence="15">May play a role in homeostasis or cellular differentiation in cells of neural, epithelial and germline origins. May also act as a death receptor-associated anti-apoptotic protein, which inhibits the mitochondrial apoptotic pathway.</text>
</comment>
<dbReference type="EMBL" id="OU892283">
    <property type="protein sequence ID" value="CAG9771991.1"/>
    <property type="molecule type" value="Genomic_DNA"/>
</dbReference>
<evidence type="ECO:0000256" key="15">
    <source>
        <dbReference type="RuleBase" id="RU368019"/>
    </source>
</evidence>
<evidence type="ECO:0000256" key="8">
    <source>
        <dbReference type="ARBA" id="ARBA00022776"/>
    </source>
</evidence>
<keyword evidence="13 15" id="KW-0131">Cell cycle</keyword>
<organism evidence="16 17">
    <name type="scientific">Ceutorhynchus assimilis</name>
    <name type="common">cabbage seed weevil</name>
    <dbReference type="NCBI Taxonomy" id="467358"/>
    <lineage>
        <taxon>Eukaryota</taxon>
        <taxon>Metazoa</taxon>
        <taxon>Ecdysozoa</taxon>
        <taxon>Arthropoda</taxon>
        <taxon>Hexapoda</taxon>
        <taxon>Insecta</taxon>
        <taxon>Pterygota</taxon>
        <taxon>Neoptera</taxon>
        <taxon>Endopterygota</taxon>
        <taxon>Coleoptera</taxon>
        <taxon>Polyphaga</taxon>
        <taxon>Cucujiformia</taxon>
        <taxon>Curculionidae</taxon>
        <taxon>Ceutorhynchinae</taxon>
        <taxon>Ceutorhynchus</taxon>
    </lineage>
</organism>
<keyword evidence="12 15" id="KW-0539">Nucleus</keyword>
<dbReference type="SUPFAM" id="SSF54495">
    <property type="entry name" value="UBC-like"/>
    <property type="match status" value="1"/>
</dbReference>
<comment type="similarity">
    <text evidence="14 15">Belongs to the BABAM2 family.</text>
</comment>
<comment type="subunit">
    <text evidence="15">Component of the ARISC complex. Component of the BRCA1-A complex. Component of the BRISC complex. Binds polyubiquitin.</text>
</comment>
<dbReference type="GO" id="GO:0007095">
    <property type="term" value="P:mitotic G2 DNA damage checkpoint signaling"/>
    <property type="evidence" value="ECO:0007669"/>
    <property type="project" value="UniProtKB-UniRule"/>
</dbReference>
<dbReference type="GO" id="GO:0006325">
    <property type="term" value="P:chromatin organization"/>
    <property type="evidence" value="ECO:0007669"/>
    <property type="project" value="UniProtKB-UniRule"/>
</dbReference>
<dbReference type="OrthoDB" id="538811at2759"/>
<evidence type="ECO:0000256" key="6">
    <source>
        <dbReference type="ARBA" id="ARBA00022737"/>
    </source>
</evidence>
<evidence type="ECO:0000256" key="1">
    <source>
        <dbReference type="ARBA" id="ARBA00004123"/>
    </source>
</evidence>
<evidence type="ECO:0000256" key="9">
    <source>
        <dbReference type="ARBA" id="ARBA00022786"/>
    </source>
</evidence>
<evidence type="ECO:0000256" key="12">
    <source>
        <dbReference type="ARBA" id="ARBA00023242"/>
    </source>
</evidence>
<evidence type="ECO:0000256" key="13">
    <source>
        <dbReference type="ARBA" id="ARBA00023306"/>
    </source>
</evidence>
<dbReference type="AlphaFoldDB" id="A0A9N9MUV6"/>
<proteinExistence type="inferred from homology"/>
<keyword evidence="17" id="KW-1185">Reference proteome</keyword>
<protein>
    <recommendedName>
        <fullName evidence="2 15">BRISC and BRCA1-A complex member 2</fullName>
    </recommendedName>
</protein>
<evidence type="ECO:0000256" key="3">
    <source>
        <dbReference type="ARBA" id="ARBA00022490"/>
    </source>
</evidence>
<reference evidence="16" key="1">
    <citation type="submission" date="2022-01" db="EMBL/GenBank/DDBJ databases">
        <authorList>
            <person name="King R."/>
        </authorList>
    </citation>
    <scope>NUCLEOTIDE SEQUENCE</scope>
</reference>
<keyword evidence="6" id="KW-0677">Repeat</keyword>
<evidence type="ECO:0000313" key="17">
    <source>
        <dbReference type="Proteomes" id="UP001152799"/>
    </source>
</evidence>
<evidence type="ECO:0000256" key="7">
    <source>
        <dbReference type="ARBA" id="ARBA00022763"/>
    </source>
</evidence>
<dbReference type="GO" id="GO:0051301">
    <property type="term" value="P:cell division"/>
    <property type="evidence" value="ECO:0007669"/>
    <property type="project" value="UniProtKB-UniRule"/>
</dbReference>
<evidence type="ECO:0000256" key="10">
    <source>
        <dbReference type="ARBA" id="ARBA00022853"/>
    </source>
</evidence>
<dbReference type="PANTHER" id="PTHR15189:SF7">
    <property type="entry name" value="BRISC AND BRCA1-A COMPLEX MEMBER 2"/>
    <property type="match status" value="1"/>
</dbReference>
<evidence type="ECO:0000256" key="5">
    <source>
        <dbReference type="ARBA" id="ARBA00022703"/>
    </source>
</evidence>
<dbReference type="GO" id="GO:0070531">
    <property type="term" value="C:BRCA1-A complex"/>
    <property type="evidence" value="ECO:0007669"/>
    <property type="project" value="UniProtKB-UniRule"/>
</dbReference>
<dbReference type="GO" id="GO:0010212">
    <property type="term" value="P:response to ionizing radiation"/>
    <property type="evidence" value="ECO:0007669"/>
    <property type="project" value="UniProtKB-UniRule"/>
</dbReference>